<accession>A0A1Q2CX98</accession>
<keyword evidence="2" id="KW-1185">Reference proteome</keyword>
<dbReference type="AlphaFoldDB" id="A0A1Q2CX98"/>
<dbReference type="Proteomes" id="UP000188235">
    <property type="component" value="Chromosome"/>
</dbReference>
<gene>
    <name evidence="1" type="ORF">BW733_07595</name>
</gene>
<evidence type="ECO:0000313" key="2">
    <source>
        <dbReference type="Proteomes" id="UP000188235"/>
    </source>
</evidence>
<dbReference type="RefSeq" id="WP_077349321.1">
    <property type="nucleotide sequence ID" value="NZ_CP019607.1"/>
</dbReference>
<dbReference type="EMBL" id="CP019607">
    <property type="protein sequence ID" value="AQP50713.1"/>
    <property type="molecule type" value="Genomic_DNA"/>
</dbReference>
<evidence type="ECO:0000313" key="1">
    <source>
        <dbReference type="EMBL" id="AQP50713.1"/>
    </source>
</evidence>
<protein>
    <submittedName>
        <fullName evidence="1">Uncharacterized protein</fullName>
    </submittedName>
</protein>
<organism evidence="1 2">
    <name type="scientific">Tessaracoccus flavescens</name>
    <dbReference type="NCBI Taxonomy" id="399497"/>
    <lineage>
        <taxon>Bacteria</taxon>
        <taxon>Bacillati</taxon>
        <taxon>Actinomycetota</taxon>
        <taxon>Actinomycetes</taxon>
        <taxon>Propionibacteriales</taxon>
        <taxon>Propionibacteriaceae</taxon>
        <taxon>Tessaracoccus</taxon>
    </lineage>
</organism>
<sequence length="59" mass="6991">MSREAIDHPEERFTLRITTELHIADDRTSVKRNIIRQRPHPTDNRQQFLEIPHGAPFCV</sequence>
<reference evidence="1 2" key="1">
    <citation type="journal article" date="2008" name="Int. J. Syst. Evol. Microbiol.">
        <title>Tessaracoccus flavescens sp. nov., isolated from marine sediment.</title>
        <authorList>
            <person name="Lee D.W."/>
            <person name="Lee S.D."/>
        </authorList>
    </citation>
    <scope>NUCLEOTIDE SEQUENCE [LARGE SCALE GENOMIC DNA]</scope>
    <source>
        <strain evidence="1 2">SST-39T</strain>
    </source>
</reference>
<dbReference type="KEGG" id="tfa:BW733_07595"/>
<name>A0A1Q2CX98_9ACTN</name>
<proteinExistence type="predicted"/>